<dbReference type="InterPro" id="IPR036895">
    <property type="entry name" value="Uracil-DNA_glycosylase-like_sf"/>
</dbReference>
<keyword evidence="3" id="KW-1185">Reference proteome</keyword>
<dbReference type="Proteomes" id="UP000245754">
    <property type="component" value="Unassembled WGS sequence"/>
</dbReference>
<sequence>MQPDHVTTKRCFPPVVDANTRVLILGSLPGEVSLAQSQYYAHKQNQFWRLIGEVIGQDLVPMPYDERLQTLLAHHVGLWDVVAEAKREGSLDSNIRDHAGNDLLGLIASLPNLKAIAFNGGTAERIGMKALATHGDRHHIVKLPSSSPAYTVAYAQKLAGWLRLRDWLVARR</sequence>
<dbReference type="SUPFAM" id="SSF52141">
    <property type="entry name" value="Uracil-DNA glycosylase-like"/>
    <property type="match status" value="1"/>
</dbReference>
<dbReference type="NCBIfam" id="TIGR04274">
    <property type="entry name" value="hypoxanDNAglyco"/>
    <property type="match status" value="1"/>
</dbReference>
<name>A0A316EZN8_9BURK</name>
<dbReference type="Pfam" id="PF03167">
    <property type="entry name" value="UDG"/>
    <property type="match status" value="1"/>
</dbReference>
<dbReference type="CDD" id="cd10032">
    <property type="entry name" value="UDG-F6_HDG"/>
    <property type="match status" value="1"/>
</dbReference>
<evidence type="ECO:0000313" key="2">
    <source>
        <dbReference type="EMBL" id="PWK36693.1"/>
    </source>
</evidence>
<dbReference type="Gene3D" id="3.40.470.10">
    <property type="entry name" value="Uracil-DNA glycosylase-like domain"/>
    <property type="match status" value="1"/>
</dbReference>
<dbReference type="SMART" id="SM00987">
    <property type="entry name" value="UreE_C"/>
    <property type="match status" value="1"/>
</dbReference>
<feature type="domain" description="Uracil-DNA glycosylase-like" evidence="1">
    <location>
        <begin position="13"/>
        <end position="171"/>
    </location>
</feature>
<proteinExistence type="predicted"/>
<dbReference type="AlphaFoldDB" id="A0A316EZN8"/>
<dbReference type="InterPro" id="IPR005122">
    <property type="entry name" value="Uracil-DNA_glycosylase-like"/>
</dbReference>
<dbReference type="EMBL" id="QGGT01000001">
    <property type="protein sequence ID" value="PWK36693.1"/>
    <property type="molecule type" value="Genomic_DNA"/>
</dbReference>
<dbReference type="SMART" id="SM00986">
    <property type="entry name" value="UDG"/>
    <property type="match status" value="1"/>
</dbReference>
<evidence type="ECO:0000313" key="3">
    <source>
        <dbReference type="Proteomes" id="UP000245754"/>
    </source>
</evidence>
<accession>A0A316EZN8</accession>
<protein>
    <submittedName>
        <fullName evidence="2">G/U mismatch-specific uracil-DNA glycosylase</fullName>
    </submittedName>
</protein>
<dbReference type="InterPro" id="IPR026353">
    <property type="entry name" value="Hypoxan-DNA_Glyclase"/>
</dbReference>
<organism evidence="2 3">
    <name type="scientific">Cupriavidus plantarum</name>
    <dbReference type="NCBI Taxonomy" id="942865"/>
    <lineage>
        <taxon>Bacteria</taxon>
        <taxon>Pseudomonadati</taxon>
        <taxon>Pseudomonadota</taxon>
        <taxon>Betaproteobacteria</taxon>
        <taxon>Burkholderiales</taxon>
        <taxon>Burkholderiaceae</taxon>
        <taxon>Cupriavidus</taxon>
    </lineage>
</organism>
<evidence type="ECO:0000259" key="1">
    <source>
        <dbReference type="SMART" id="SM00986"/>
    </source>
</evidence>
<comment type="caution">
    <text evidence="2">The sequence shown here is derived from an EMBL/GenBank/DDBJ whole genome shotgun (WGS) entry which is preliminary data.</text>
</comment>
<reference evidence="2 3" key="1">
    <citation type="submission" date="2018-05" db="EMBL/GenBank/DDBJ databases">
        <title>Genomic Encyclopedia of Type Strains, Phase IV (KMG-V): Genome sequencing to study the core and pangenomes of soil and plant-associated prokaryotes.</title>
        <authorList>
            <person name="Whitman W."/>
        </authorList>
    </citation>
    <scope>NUCLEOTIDE SEQUENCE [LARGE SCALE GENOMIC DNA]</scope>
    <source>
        <strain evidence="2 3">SLV-132</strain>
    </source>
</reference>
<gene>
    <name evidence="2" type="ORF">C7419_101554</name>
</gene>